<comment type="caution">
    <text evidence="3">The sequence shown here is derived from an EMBL/GenBank/DDBJ whole genome shotgun (WGS) entry which is preliminary data.</text>
</comment>
<evidence type="ECO:0000313" key="3">
    <source>
        <dbReference type="EMBL" id="KAK9778364.1"/>
    </source>
</evidence>
<feature type="transmembrane region" description="Helical" evidence="2">
    <location>
        <begin position="162"/>
        <end position="181"/>
    </location>
</feature>
<feature type="compositionally biased region" description="Low complexity" evidence="1">
    <location>
        <begin position="513"/>
        <end position="524"/>
    </location>
</feature>
<feature type="transmembrane region" description="Helical" evidence="2">
    <location>
        <begin position="345"/>
        <end position="363"/>
    </location>
</feature>
<dbReference type="PANTHER" id="PTHR35184:SF1">
    <property type="entry name" value="INTEGRAL MEMBRANE PROTEIN"/>
    <property type="match status" value="1"/>
</dbReference>
<evidence type="ECO:0000256" key="1">
    <source>
        <dbReference type="SAM" id="MobiDB-lite"/>
    </source>
</evidence>
<dbReference type="EMBL" id="JARVKM010000016">
    <property type="protein sequence ID" value="KAK9778364.1"/>
    <property type="molecule type" value="Genomic_DNA"/>
</dbReference>
<evidence type="ECO:0000313" key="4">
    <source>
        <dbReference type="Proteomes" id="UP001465668"/>
    </source>
</evidence>
<evidence type="ECO:0000256" key="2">
    <source>
        <dbReference type="SAM" id="Phobius"/>
    </source>
</evidence>
<proteinExistence type="predicted"/>
<name>A0ABR2XX37_9PEZI</name>
<feature type="transmembrane region" description="Helical" evidence="2">
    <location>
        <begin position="188"/>
        <end position="215"/>
    </location>
</feature>
<feature type="region of interest" description="Disordered" evidence="1">
    <location>
        <begin position="501"/>
        <end position="524"/>
    </location>
</feature>
<reference evidence="3 4" key="1">
    <citation type="submission" date="2024-02" db="EMBL/GenBank/DDBJ databases">
        <title>First draft genome assembly of two strains of Seiridium cardinale.</title>
        <authorList>
            <person name="Emiliani G."/>
            <person name="Scali E."/>
        </authorList>
    </citation>
    <scope>NUCLEOTIDE SEQUENCE [LARGE SCALE GENOMIC DNA]</scope>
    <source>
        <strain evidence="3 4">BM-138-000479</strain>
    </source>
</reference>
<organism evidence="3 4">
    <name type="scientific">Seiridium cardinale</name>
    <dbReference type="NCBI Taxonomy" id="138064"/>
    <lineage>
        <taxon>Eukaryota</taxon>
        <taxon>Fungi</taxon>
        <taxon>Dikarya</taxon>
        <taxon>Ascomycota</taxon>
        <taxon>Pezizomycotina</taxon>
        <taxon>Sordariomycetes</taxon>
        <taxon>Xylariomycetidae</taxon>
        <taxon>Amphisphaeriales</taxon>
        <taxon>Sporocadaceae</taxon>
        <taxon>Seiridium</taxon>
    </lineage>
</organism>
<sequence>MTCFGIQRPKDDHNKLEIQVGKPKGAAWGGAAGSSCMQWWLVGDAPHKPIPQRGTYRPRQFRPLPHKLQIGARAEARTDRVEVPQTPGPTTISWQEQARDAQVGHMFSPPSVGADATPQDPELAPSINTTTSTVTTNGAPYLPTTAQVGGVPSPAVDDPICAVLAFLFLIATAAHMAIFQINKRRDHLFVFSAMMFAFSLIRALALILRIAWASYSTNARLAIAANVLTQAGTVLVFIINLFFAQRILRGYHPNFGWSKPAGILFKFLFASVVLSLLMVIITTTQSFFTLDETTREADRRVQLFGSTYLAILAFLPIPIVTLAAIIPRQYVVEKFGTGSWRAKMFLLLFTASLMTLGAGFRMGTNYSPRPIADPAWYHSRGPYYAFNYVLDLIVTYVYLSISFHKRFHIPNGAKGPGSYRGVLPTGKSKYTQRSPRRASAVRTFHSAETLTTHFGPAPSPTVHSSKLPIGYVGYNDSVSSFKNAPHRKPQRHRLSKTTIRRSNASLGSQDTFVGSTSPSVTDVTPSLPSLYRGVAGQDRGLGMPLRYSELSMSGAESSTLPPALPPVPVMPAAVESMYGTSREGTIYEEPYAGASESAESSSIRYAEGANNNTDSVKRSSDVLSDMLEKMGSVRDSVDSFRGGHKRGSAERTSNGLRMWGSRDFEMSGAGIYRAELEGESKRVPSASSSRYDVEFDGFDGPNNGERSSRQS</sequence>
<protein>
    <submittedName>
        <fullName evidence="3">Uncharacterized protein</fullName>
    </submittedName>
</protein>
<keyword evidence="4" id="KW-1185">Reference proteome</keyword>
<feature type="region of interest" description="Disordered" evidence="1">
    <location>
        <begin position="677"/>
        <end position="711"/>
    </location>
</feature>
<keyword evidence="2" id="KW-0812">Transmembrane</keyword>
<keyword evidence="2" id="KW-0472">Membrane</keyword>
<gene>
    <name evidence="3" type="ORF">SCAR479_04766</name>
</gene>
<feature type="transmembrane region" description="Helical" evidence="2">
    <location>
        <begin position="303"/>
        <end position="325"/>
    </location>
</feature>
<feature type="transmembrane region" description="Helical" evidence="2">
    <location>
        <begin position="221"/>
        <end position="243"/>
    </location>
</feature>
<keyword evidence="2" id="KW-1133">Transmembrane helix</keyword>
<feature type="transmembrane region" description="Helical" evidence="2">
    <location>
        <begin position="383"/>
        <end position="401"/>
    </location>
</feature>
<dbReference type="PANTHER" id="PTHR35184">
    <property type="entry name" value="YALI0C10208P"/>
    <property type="match status" value="1"/>
</dbReference>
<feature type="compositionally biased region" description="Polar residues" evidence="1">
    <location>
        <begin position="501"/>
        <end position="512"/>
    </location>
</feature>
<accession>A0ABR2XX37</accession>
<dbReference type="Proteomes" id="UP001465668">
    <property type="component" value="Unassembled WGS sequence"/>
</dbReference>
<feature type="transmembrane region" description="Helical" evidence="2">
    <location>
        <begin position="263"/>
        <end position="283"/>
    </location>
</feature>